<evidence type="ECO:0000313" key="3">
    <source>
        <dbReference type="Proteomes" id="UP000184485"/>
    </source>
</evidence>
<dbReference type="InterPro" id="IPR050982">
    <property type="entry name" value="Auxin_biosynth/cation_transpt"/>
</dbReference>
<dbReference type="InterPro" id="IPR036188">
    <property type="entry name" value="FAD/NAD-bd_sf"/>
</dbReference>
<reference evidence="2 3" key="1">
    <citation type="submission" date="2016-11" db="EMBL/GenBank/DDBJ databases">
        <authorList>
            <person name="Jaros S."/>
            <person name="Januszkiewicz K."/>
            <person name="Wedrychowicz H."/>
        </authorList>
    </citation>
    <scope>NUCLEOTIDE SEQUENCE [LARGE SCALE GENOMIC DNA]</scope>
    <source>
        <strain evidence="2 3">DSM 19436</strain>
    </source>
</reference>
<protein>
    <submittedName>
        <fullName evidence="2">Predicted flavoprotein CzcO associated with the cation diffusion facilitator CzcD</fullName>
    </submittedName>
</protein>
<sequence length="482" mass="53088">MTMSSLDELAKRVRFELDCVAYPAREWVVPRQHDGKPVLDVLIVGGGQNGLALAFRLLRERVTNVRVLDRSPSGQSGPWITYARMQTLRTPKHVSGPELGLPGLSIRAWYEAKFGAAAWAGVNKIPRADWHDYLGWLQSTVGIDVTNDAAVIDIEPLADDLFDVRAIIAGKAERLLARHVVLATGIEGAGKWQVPTVVKQALPRERYAHTAEPIDFAALNGKRVGVIGAGASAFDNAAMALEAGASAVDVFARRRSLPKVNPNRYIENAGYIRHFADLDDEAKWRFMRRFFALNQPPPQDTFERCARFDAFDLHLGSPIESVTFEDGHVRLGTPGGVFDYDFLIVGTGFVVDLALRPELARFAHKIAVWSDRYTPPKGAESSMLGAYPYLSGDFQFTEKASGAAPYLSRLYCHSFGAMMSLGATAGISQLKFSTERIALGITRQLFRDDAEAFIAGLDRYDEVELDISAFEARRAARASRVA</sequence>
<evidence type="ECO:0000256" key="1">
    <source>
        <dbReference type="ARBA" id="ARBA00023002"/>
    </source>
</evidence>
<proteinExistence type="predicted"/>
<dbReference type="PANTHER" id="PTHR43539:SF91">
    <property type="entry name" value="FAD-DEPENDENT URATE HYDROXYLASE"/>
    <property type="match status" value="1"/>
</dbReference>
<gene>
    <name evidence="2" type="ORF">SAMN02745157_3236</name>
</gene>
<dbReference type="PANTHER" id="PTHR43539">
    <property type="entry name" value="FLAVIN-BINDING MONOOXYGENASE-LIKE PROTEIN (AFU_ORTHOLOGUE AFUA_4G09220)"/>
    <property type="match status" value="1"/>
</dbReference>
<dbReference type="STRING" id="1122133.SAMN02745157_3236"/>
<keyword evidence="1" id="KW-0560">Oxidoreductase</keyword>
<dbReference type="EMBL" id="FQUP01000003">
    <property type="protein sequence ID" value="SHF97112.1"/>
    <property type="molecule type" value="Genomic_DNA"/>
</dbReference>
<dbReference type="AlphaFoldDB" id="A0A1M5G101"/>
<dbReference type="Gene3D" id="3.50.50.60">
    <property type="entry name" value="FAD/NAD(P)-binding domain"/>
    <property type="match status" value="1"/>
</dbReference>
<dbReference type="SUPFAM" id="SSF51905">
    <property type="entry name" value="FAD/NAD(P)-binding domain"/>
    <property type="match status" value="1"/>
</dbReference>
<evidence type="ECO:0000313" key="2">
    <source>
        <dbReference type="EMBL" id="SHF97112.1"/>
    </source>
</evidence>
<dbReference type="GO" id="GO:0004497">
    <property type="term" value="F:monooxygenase activity"/>
    <property type="evidence" value="ECO:0007669"/>
    <property type="project" value="TreeGrafter"/>
</dbReference>
<dbReference type="PRINTS" id="PR00368">
    <property type="entry name" value="FADPNR"/>
</dbReference>
<name>A0A1M5G101_9HYPH</name>
<dbReference type="PRINTS" id="PR00411">
    <property type="entry name" value="PNDRDTASEI"/>
</dbReference>
<dbReference type="GO" id="GO:0050660">
    <property type="term" value="F:flavin adenine dinucleotide binding"/>
    <property type="evidence" value="ECO:0007669"/>
    <property type="project" value="TreeGrafter"/>
</dbReference>
<dbReference type="Proteomes" id="UP000184485">
    <property type="component" value="Unassembled WGS sequence"/>
</dbReference>
<dbReference type="Pfam" id="PF13738">
    <property type="entry name" value="Pyr_redox_3"/>
    <property type="match status" value="1"/>
</dbReference>
<keyword evidence="3" id="KW-1185">Reference proteome</keyword>
<dbReference type="RefSeq" id="WP_210187084.1">
    <property type="nucleotide sequence ID" value="NZ_FQUP01000003.1"/>
</dbReference>
<accession>A0A1M5G101</accession>
<organism evidence="2 3">
    <name type="scientific">Kaistia soli DSM 19436</name>
    <dbReference type="NCBI Taxonomy" id="1122133"/>
    <lineage>
        <taxon>Bacteria</taxon>
        <taxon>Pseudomonadati</taxon>
        <taxon>Pseudomonadota</taxon>
        <taxon>Alphaproteobacteria</taxon>
        <taxon>Hyphomicrobiales</taxon>
        <taxon>Kaistiaceae</taxon>
        <taxon>Kaistia</taxon>
    </lineage>
</organism>